<evidence type="ECO:0000313" key="12">
    <source>
        <dbReference type="EMBL" id="AAA75213.1"/>
    </source>
</evidence>
<organismHost>
    <name type="scientific">Homo sapiens</name>
    <name type="common">Human</name>
    <dbReference type="NCBI Taxonomy" id="9606"/>
</organismHost>
<accession>Q76587</accession>
<keyword evidence="2" id="KW-1168">Fusion of virus membrane with host membrane</keyword>
<comment type="subcellular location">
    <subcellularLocation>
        <location evidence="1">Virion membrane</location>
    </subcellularLocation>
</comment>
<evidence type="ECO:0000256" key="6">
    <source>
        <dbReference type="ARBA" id="ARBA00022844"/>
    </source>
</evidence>
<keyword evidence="8" id="KW-1015">Disulfide bond</keyword>
<dbReference type="EMBL" id="L16599">
    <property type="protein sequence ID" value="AAA75213.1"/>
    <property type="molecule type" value="Genomic_DNA"/>
</dbReference>
<evidence type="ECO:0000256" key="9">
    <source>
        <dbReference type="ARBA" id="ARBA00023180"/>
    </source>
</evidence>
<keyword evidence="5" id="KW-1161">Viral attachment to host cell</keyword>
<proteinExistence type="predicted"/>
<keyword evidence="3" id="KW-0945">Host-virus interaction</keyword>
<feature type="non-terminal residue" evidence="12">
    <location>
        <position position="36"/>
    </location>
</feature>
<keyword evidence="7" id="KW-0472">Membrane</keyword>
<dbReference type="GO" id="GO:0039663">
    <property type="term" value="P:membrane fusion involved in viral entry into host cell"/>
    <property type="evidence" value="ECO:0007669"/>
    <property type="project" value="UniProtKB-KW"/>
</dbReference>
<dbReference type="Pfam" id="PF00516">
    <property type="entry name" value="GP120"/>
    <property type="match status" value="1"/>
</dbReference>
<evidence type="ECO:0000256" key="10">
    <source>
        <dbReference type="ARBA" id="ARBA00023296"/>
    </source>
</evidence>
<dbReference type="Gene3D" id="2.170.40.20">
    <property type="entry name" value="Human immunodeficiency virus 1, Gp160, envelope glycoprotein"/>
    <property type="match status" value="1"/>
</dbReference>
<keyword evidence="4" id="KW-1162">Viral penetration into host cytoplasm</keyword>
<keyword evidence="6" id="KW-0946">Virion</keyword>
<dbReference type="GO" id="GO:0055036">
    <property type="term" value="C:virion membrane"/>
    <property type="evidence" value="ECO:0007669"/>
    <property type="project" value="UniProtKB-SubCell"/>
</dbReference>
<dbReference type="GO" id="GO:0019062">
    <property type="term" value="P:virion attachment to host cell"/>
    <property type="evidence" value="ECO:0007669"/>
    <property type="project" value="UniProtKB-KW"/>
</dbReference>
<evidence type="ECO:0000256" key="2">
    <source>
        <dbReference type="ARBA" id="ARBA00022506"/>
    </source>
</evidence>
<keyword evidence="9" id="KW-0325">Glycoprotein</keyword>
<dbReference type="InterPro" id="IPR000777">
    <property type="entry name" value="HIV1_Gp120"/>
</dbReference>
<evidence type="ECO:0000256" key="3">
    <source>
        <dbReference type="ARBA" id="ARBA00022581"/>
    </source>
</evidence>
<dbReference type="GO" id="GO:0046718">
    <property type="term" value="P:symbiont entry into host cell"/>
    <property type="evidence" value="ECO:0007669"/>
    <property type="project" value="UniProtKB-KW"/>
</dbReference>
<dbReference type="InterPro" id="IPR036377">
    <property type="entry name" value="Gp120_core_sf"/>
</dbReference>
<protein>
    <submittedName>
        <fullName evidence="12">Envelope protein</fullName>
    </submittedName>
</protein>
<gene>
    <name evidence="12" type="primary">env</name>
</gene>
<dbReference type="SUPFAM" id="SSF56502">
    <property type="entry name" value="gp120 core"/>
    <property type="match status" value="1"/>
</dbReference>
<evidence type="ECO:0000256" key="4">
    <source>
        <dbReference type="ARBA" id="ARBA00022595"/>
    </source>
</evidence>
<keyword evidence="12" id="KW-0261">Viral envelope protein</keyword>
<evidence type="ECO:0000256" key="5">
    <source>
        <dbReference type="ARBA" id="ARBA00022804"/>
    </source>
</evidence>
<name>Q76587_HV1</name>
<evidence type="ECO:0000256" key="1">
    <source>
        <dbReference type="ARBA" id="ARBA00004182"/>
    </source>
</evidence>
<sequence length="36" mass="3845">CTSPNNNTSTSIRIQLGPGRAFVTIGEIGNMRQAHC</sequence>
<reference evidence="12" key="1">
    <citation type="journal article" date="1992" name="Rev. Argent. Microbiol.">
        <title>Molecular analysis of the principal neutralization epitope (V3 loop) of human immunodeficiency virus type 1 in Argentina.</title>
        <authorList>
            <person name="Gomez Carrillo M."/>
            <person name="Piccardo C."/>
            <person name="Libonatti O."/>
        </authorList>
    </citation>
    <scope>NUCLEOTIDE SEQUENCE</scope>
</reference>
<feature type="non-terminal residue" evidence="12">
    <location>
        <position position="1"/>
    </location>
</feature>
<organism evidence="12">
    <name type="scientific">Human immunodeficiency virus type 1</name>
    <name type="common">HIV-1</name>
    <dbReference type="NCBI Taxonomy" id="11676"/>
    <lineage>
        <taxon>Viruses</taxon>
        <taxon>Riboviria</taxon>
        <taxon>Pararnavirae</taxon>
        <taxon>Artverviricota</taxon>
        <taxon>Revtraviricetes</taxon>
        <taxon>Ortervirales</taxon>
        <taxon>Retroviridae</taxon>
        <taxon>Orthoretrovirinae</taxon>
        <taxon>Lentivirus</taxon>
        <taxon>Lentivirus humimdef1</taxon>
    </lineage>
</organism>
<dbReference type="GO" id="GO:0019031">
    <property type="term" value="C:viral envelope"/>
    <property type="evidence" value="ECO:0007669"/>
    <property type="project" value="UniProtKB-KW"/>
</dbReference>
<evidence type="ECO:0000259" key="11">
    <source>
        <dbReference type="Pfam" id="PF00516"/>
    </source>
</evidence>
<keyword evidence="10" id="KW-1160">Virus entry into host cell</keyword>
<evidence type="ECO:0000256" key="8">
    <source>
        <dbReference type="ARBA" id="ARBA00023157"/>
    </source>
</evidence>
<feature type="domain" description="Human immunodeficiency virus 1 envelope glycoprotein Gp120" evidence="11">
    <location>
        <begin position="1"/>
        <end position="36"/>
    </location>
</feature>
<evidence type="ECO:0000256" key="7">
    <source>
        <dbReference type="ARBA" id="ARBA00023136"/>
    </source>
</evidence>